<dbReference type="AlphaFoldDB" id="A0A645IYC1"/>
<evidence type="ECO:0000313" key="2">
    <source>
        <dbReference type="EMBL" id="MPN55890.1"/>
    </source>
</evidence>
<organism evidence="2">
    <name type="scientific">bioreactor metagenome</name>
    <dbReference type="NCBI Taxonomy" id="1076179"/>
    <lineage>
        <taxon>unclassified sequences</taxon>
        <taxon>metagenomes</taxon>
        <taxon>ecological metagenomes</taxon>
    </lineage>
</organism>
<evidence type="ECO:0000256" key="1">
    <source>
        <dbReference type="SAM" id="MobiDB-lite"/>
    </source>
</evidence>
<dbReference type="EMBL" id="VSSQ01125622">
    <property type="protein sequence ID" value="MPN55890.1"/>
    <property type="molecule type" value="Genomic_DNA"/>
</dbReference>
<protein>
    <submittedName>
        <fullName evidence="2">Uncharacterized protein</fullName>
    </submittedName>
</protein>
<feature type="region of interest" description="Disordered" evidence="1">
    <location>
        <begin position="93"/>
        <end position="155"/>
    </location>
</feature>
<gene>
    <name evidence="2" type="ORF">SDC9_203574</name>
</gene>
<proteinExistence type="predicted"/>
<accession>A0A645IYC1</accession>
<sequence>MQIRDHWDAAVHDGGGYGDADRTVTELVGELLDDLSHHVRAGLRGGLLRGWDAETVRTQGTGREVDGGTLDAGSADVNTEYRLGCRCHAVMLSAKPTPGQPFPARSGSGEGQPRVSLSWQPRAADRRRNRCRQRAWSRRETLPAGPAKSSGGDGR</sequence>
<name>A0A645IYC1_9ZZZZ</name>
<reference evidence="2" key="1">
    <citation type="submission" date="2019-08" db="EMBL/GenBank/DDBJ databases">
        <authorList>
            <person name="Kucharzyk K."/>
            <person name="Murdoch R.W."/>
            <person name="Higgins S."/>
            <person name="Loffler F."/>
        </authorList>
    </citation>
    <scope>NUCLEOTIDE SEQUENCE</scope>
</reference>
<comment type="caution">
    <text evidence="2">The sequence shown here is derived from an EMBL/GenBank/DDBJ whole genome shotgun (WGS) entry which is preliminary data.</text>
</comment>
<feature type="compositionally biased region" description="Basic residues" evidence="1">
    <location>
        <begin position="125"/>
        <end position="136"/>
    </location>
</feature>